<dbReference type="EMBL" id="UYRX01002531">
    <property type="protein sequence ID" value="VDM93289.1"/>
    <property type="molecule type" value="Genomic_DNA"/>
</dbReference>
<organism evidence="1 2">
    <name type="scientific">Litomosoides sigmodontis</name>
    <name type="common">Filarial nematode worm</name>
    <dbReference type="NCBI Taxonomy" id="42156"/>
    <lineage>
        <taxon>Eukaryota</taxon>
        <taxon>Metazoa</taxon>
        <taxon>Ecdysozoa</taxon>
        <taxon>Nematoda</taxon>
        <taxon>Chromadorea</taxon>
        <taxon>Rhabditida</taxon>
        <taxon>Spirurina</taxon>
        <taxon>Spiruromorpha</taxon>
        <taxon>Filarioidea</taxon>
        <taxon>Onchocercidae</taxon>
        <taxon>Litomosoides</taxon>
    </lineage>
</organism>
<evidence type="ECO:0000313" key="1">
    <source>
        <dbReference type="EMBL" id="VDM93289.1"/>
    </source>
</evidence>
<proteinExistence type="predicted"/>
<dbReference type="AlphaFoldDB" id="A0A3P7JX49"/>
<keyword evidence="2" id="KW-1185">Reference proteome</keyword>
<reference evidence="1 2" key="1">
    <citation type="submission" date="2018-08" db="EMBL/GenBank/DDBJ databases">
        <authorList>
            <person name="Laetsch R D."/>
            <person name="Stevens L."/>
            <person name="Kumar S."/>
            <person name="Blaxter L. M."/>
        </authorList>
    </citation>
    <scope>NUCLEOTIDE SEQUENCE [LARGE SCALE GENOMIC DNA]</scope>
</reference>
<accession>A0A3P7JX49</accession>
<name>A0A3P7JX49_LITSI</name>
<protein>
    <submittedName>
        <fullName evidence="1">Uncharacterized protein</fullName>
    </submittedName>
</protein>
<sequence length="87" mass="10469">MPPSSCCTNMREPFEFTNSFDMESYTMTLKKTQIKKFQLIMEMLLSRIFKKKTLKLKCFEKGLQKVFFLTQKDLSRTIYNNFTKICR</sequence>
<evidence type="ECO:0000313" key="2">
    <source>
        <dbReference type="Proteomes" id="UP000277928"/>
    </source>
</evidence>
<dbReference type="Proteomes" id="UP000277928">
    <property type="component" value="Unassembled WGS sequence"/>
</dbReference>
<gene>
    <name evidence="1" type="ORF">NLS_LOCUS10121</name>
</gene>